<reference evidence="1" key="1">
    <citation type="submission" date="2020-03" db="EMBL/GenBank/DDBJ databases">
        <authorList>
            <person name="He L."/>
        </authorList>
    </citation>
    <scope>NUCLEOTIDE SEQUENCE</scope>
    <source>
        <strain evidence="1">CkLH20</strain>
    </source>
</reference>
<keyword evidence="2" id="KW-1185">Reference proteome</keyword>
<dbReference type="EMBL" id="JAATWM020000013">
    <property type="protein sequence ID" value="KAF9877602.1"/>
    <property type="molecule type" value="Genomic_DNA"/>
</dbReference>
<evidence type="ECO:0008006" key="3">
    <source>
        <dbReference type="Google" id="ProtNLM"/>
    </source>
</evidence>
<dbReference type="AlphaFoldDB" id="A0A9P6I657"/>
<accession>A0A9P6I657</accession>
<dbReference type="GeneID" id="62160530"/>
<evidence type="ECO:0000313" key="2">
    <source>
        <dbReference type="Proteomes" id="UP000781932"/>
    </source>
</evidence>
<reference evidence="1" key="2">
    <citation type="submission" date="2020-11" db="EMBL/GenBank/DDBJ databases">
        <title>Whole genome sequencing of Colletotrichum sp.</title>
        <authorList>
            <person name="Li H."/>
        </authorList>
    </citation>
    <scope>NUCLEOTIDE SEQUENCE</scope>
    <source>
        <strain evidence="1">CkLH20</strain>
    </source>
</reference>
<protein>
    <recommendedName>
        <fullName evidence="3">WRKY transcription factor 19</fullName>
    </recommendedName>
</protein>
<evidence type="ECO:0000313" key="1">
    <source>
        <dbReference type="EMBL" id="KAF9877602.1"/>
    </source>
</evidence>
<organism evidence="1 2">
    <name type="scientific">Colletotrichum karsti</name>
    <dbReference type="NCBI Taxonomy" id="1095194"/>
    <lineage>
        <taxon>Eukaryota</taxon>
        <taxon>Fungi</taxon>
        <taxon>Dikarya</taxon>
        <taxon>Ascomycota</taxon>
        <taxon>Pezizomycotina</taxon>
        <taxon>Sordariomycetes</taxon>
        <taxon>Hypocreomycetidae</taxon>
        <taxon>Glomerellales</taxon>
        <taxon>Glomerellaceae</taxon>
        <taxon>Colletotrichum</taxon>
        <taxon>Colletotrichum boninense species complex</taxon>
    </lineage>
</organism>
<name>A0A9P6I657_9PEZI</name>
<gene>
    <name evidence="1" type="ORF">CkaCkLH20_04737</name>
</gene>
<dbReference type="Proteomes" id="UP000781932">
    <property type="component" value="Unassembled WGS sequence"/>
</dbReference>
<proteinExistence type="predicted"/>
<dbReference type="RefSeq" id="XP_038747063.1">
    <property type="nucleotide sequence ID" value="XM_038887456.1"/>
</dbReference>
<dbReference type="OrthoDB" id="4819569at2759"/>
<sequence length="475" mass="51682">MAFGKKRRVTPQELARLCNFATPMGRCPYAKVTLTKDGNRYASVYCKVHCCKKIDNAAACQNVRTNNRGYCHQHMMCVGTMNDQRCTNYVKDYDPRTFRFCSQLHNCTQPGCDNHRVRNGDADLRYCNDHRCSRAECTSPRAPGGSTFCTAHTCSAPACLASCPGATGDANDPSRFCNRHRMCNAPGCPQFAHVRDNGVPSKHCGAHYCRWEGEGGCDGLRAAMADGVCGDHTCTEPGCLRPRDHRRENSQFCKDHICKTRDYLGAQEKESIITTVTGIVPASLPDVIGIGRLMERISDSTARSVNSGARCRLPNCDNRVAADRTLCENHVCTLRHCGNERALFSNGLCAEHKCAVMACPHERAHVNLEGMFAMLGARGGFEWRSAYCNGHACRGTQCVAQAIENTHFCRAHTQCRQPGCTQVVDPNGHDPTVCADHNRVGPGGAGRRGVLGGDPYGYGGGGWPGVGAWGVNAAI</sequence>
<comment type="caution">
    <text evidence="1">The sequence shown here is derived from an EMBL/GenBank/DDBJ whole genome shotgun (WGS) entry which is preliminary data.</text>
</comment>